<name>A0ABR3GAA7_9PEZI</name>
<dbReference type="InterPro" id="IPR001060">
    <property type="entry name" value="FCH_dom"/>
</dbReference>
<dbReference type="SMART" id="SM00324">
    <property type="entry name" value="RhoGAP"/>
    <property type="match status" value="1"/>
</dbReference>
<dbReference type="SMART" id="SM00055">
    <property type="entry name" value="FCH"/>
    <property type="match status" value="1"/>
</dbReference>
<evidence type="ECO:0000313" key="6">
    <source>
        <dbReference type="EMBL" id="KAL0632516.1"/>
    </source>
</evidence>
<sequence>MTSDHHHQDSVRSANGFSASQSMLPPQPPPPQAQANGNSSLSPPSQPPQDRDKARVIDDILHSDVGVSSLLTRLKQSITACRDFAAFVKRRAGLEEEHAQGLRKLCSLTHQTIRRPDGRQGTYAQSFDLTTRIHERIADNGLQFSLHLHQMHEDLMELSNNMDRGRKHWKQTGMAYERKTSDAELLVEKAKIKYDTAAEEYDRVRSGDRRSGKSPFNMRSSKKGPQYEEELYRKVQAADTDYQGKVQYANQCRQELINALRPQAVKYMREMVAECDAGLSVQLQKFVQFNERLLLSNGLSVSPIKSETPDSRSMRDVVSLINNEQDFENYVIDLSSRVTPQMKNMEVKYERHPSLAHTQQPSAMSSANNSFVSMHQAPGSSAFPPPEQHLLPQSQGFGAVVQAPAMLPQQPTQQMPVQTQYAGSNYNNMDYPRTRPVFGQSLEALLARDESVVPILVLQCIQAVDLYGLDVEGIYRLSGEKKHVERIKQIFDNDPSTIDFRKQEDFFYDVNSVASILKQFFRDLPDPLLTNLLYNEFISASRIDDDITRRDSLHELINRLPDPNYATLRAVTLHLNRVRASSNVNRMSSGNLAICFGPTLMGSNLSPNIADAGWQVKVIDTILQNCFSIFVSLPSPSTL</sequence>
<comment type="caution">
    <text evidence="6">The sequence shown here is derived from an EMBL/GenBank/DDBJ whole genome shotgun (WGS) entry which is preliminary data.</text>
</comment>
<accession>A0ABR3GAA7</accession>
<dbReference type="PROSITE" id="PS50238">
    <property type="entry name" value="RHOGAP"/>
    <property type="match status" value="1"/>
</dbReference>
<feature type="compositionally biased region" description="Low complexity" evidence="3">
    <location>
        <begin position="33"/>
        <end position="43"/>
    </location>
</feature>
<proteinExistence type="predicted"/>
<feature type="compositionally biased region" description="Basic and acidic residues" evidence="3">
    <location>
        <begin position="1"/>
        <end position="10"/>
    </location>
</feature>
<evidence type="ECO:0000259" key="5">
    <source>
        <dbReference type="PROSITE" id="PS51741"/>
    </source>
</evidence>
<dbReference type="Gene3D" id="1.20.1270.60">
    <property type="entry name" value="Arfaptin homology (AH) domain/BAR domain"/>
    <property type="match status" value="1"/>
</dbReference>
<feature type="compositionally biased region" description="Polar residues" evidence="3">
    <location>
        <begin position="11"/>
        <end position="24"/>
    </location>
</feature>
<keyword evidence="1" id="KW-0343">GTPase activation</keyword>
<dbReference type="PROSITE" id="PS51741">
    <property type="entry name" value="F_BAR"/>
    <property type="match status" value="1"/>
</dbReference>
<dbReference type="PANTHER" id="PTHR23176:SF136">
    <property type="entry name" value="RHO GTPASE ACTIVATOR (RGD1)"/>
    <property type="match status" value="1"/>
</dbReference>
<dbReference type="InterPro" id="IPR027267">
    <property type="entry name" value="AH/BAR_dom_sf"/>
</dbReference>
<organism evidence="6 7">
    <name type="scientific">Discina gigas</name>
    <dbReference type="NCBI Taxonomy" id="1032678"/>
    <lineage>
        <taxon>Eukaryota</taxon>
        <taxon>Fungi</taxon>
        <taxon>Dikarya</taxon>
        <taxon>Ascomycota</taxon>
        <taxon>Pezizomycotina</taxon>
        <taxon>Pezizomycetes</taxon>
        <taxon>Pezizales</taxon>
        <taxon>Discinaceae</taxon>
        <taxon>Discina</taxon>
    </lineage>
</organism>
<feature type="region of interest" description="Disordered" evidence="3">
    <location>
        <begin position="200"/>
        <end position="227"/>
    </location>
</feature>
<dbReference type="Pfam" id="PF00611">
    <property type="entry name" value="FCH"/>
    <property type="match status" value="1"/>
</dbReference>
<evidence type="ECO:0000259" key="4">
    <source>
        <dbReference type="PROSITE" id="PS50238"/>
    </source>
</evidence>
<dbReference type="PANTHER" id="PTHR23176">
    <property type="entry name" value="RHO/RAC/CDC GTPASE-ACTIVATING PROTEIN"/>
    <property type="match status" value="1"/>
</dbReference>
<reference evidence="6 7" key="1">
    <citation type="submission" date="2024-02" db="EMBL/GenBank/DDBJ databases">
        <title>Discinaceae phylogenomics.</title>
        <authorList>
            <person name="Dirks A.C."/>
            <person name="James T.Y."/>
        </authorList>
    </citation>
    <scope>NUCLEOTIDE SEQUENCE [LARGE SCALE GENOMIC DNA]</scope>
    <source>
        <strain evidence="6 7">ACD0624</strain>
    </source>
</reference>
<dbReference type="InterPro" id="IPR008936">
    <property type="entry name" value="Rho_GTPase_activation_prot"/>
</dbReference>
<dbReference type="SUPFAM" id="SSF48350">
    <property type="entry name" value="GTPase activation domain, GAP"/>
    <property type="match status" value="1"/>
</dbReference>
<dbReference type="Proteomes" id="UP001447188">
    <property type="component" value="Unassembled WGS sequence"/>
</dbReference>
<dbReference type="InterPro" id="IPR050729">
    <property type="entry name" value="Rho-GAP"/>
</dbReference>
<dbReference type="Pfam" id="PF00620">
    <property type="entry name" value="RhoGAP"/>
    <property type="match status" value="1"/>
</dbReference>
<evidence type="ECO:0000256" key="1">
    <source>
        <dbReference type="ARBA" id="ARBA00022468"/>
    </source>
</evidence>
<evidence type="ECO:0000256" key="3">
    <source>
        <dbReference type="SAM" id="MobiDB-lite"/>
    </source>
</evidence>
<dbReference type="Gene3D" id="1.10.555.10">
    <property type="entry name" value="Rho GTPase activation protein"/>
    <property type="match status" value="1"/>
</dbReference>
<evidence type="ECO:0000256" key="2">
    <source>
        <dbReference type="PROSITE-ProRule" id="PRU01077"/>
    </source>
</evidence>
<keyword evidence="7" id="KW-1185">Reference proteome</keyword>
<evidence type="ECO:0000313" key="7">
    <source>
        <dbReference type="Proteomes" id="UP001447188"/>
    </source>
</evidence>
<keyword evidence="2" id="KW-0175">Coiled coil</keyword>
<dbReference type="InterPro" id="IPR000198">
    <property type="entry name" value="RhoGAP_dom"/>
</dbReference>
<gene>
    <name evidence="6" type="primary">RGD1</name>
    <name evidence="6" type="ORF">Q9L58_008623</name>
</gene>
<dbReference type="SUPFAM" id="SSF103657">
    <property type="entry name" value="BAR/IMD domain-like"/>
    <property type="match status" value="1"/>
</dbReference>
<feature type="compositionally biased region" description="Basic and acidic residues" evidence="3">
    <location>
        <begin position="200"/>
        <end position="211"/>
    </location>
</feature>
<dbReference type="InterPro" id="IPR031160">
    <property type="entry name" value="F_BAR_dom"/>
</dbReference>
<feature type="domain" description="Rho-GAP" evidence="4">
    <location>
        <begin position="440"/>
        <end position="630"/>
    </location>
</feature>
<dbReference type="EMBL" id="JBBBZM010000165">
    <property type="protein sequence ID" value="KAL0632516.1"/>
    <property type="molecule type" value="Genomic_DNA"/>
</dbReference>
<feature type="domain" description="F-BAR" evidence="5">
    <location>
        <begin position="55"/>
        <end position="326"/>
    </location>
</feature>
<feature type="region of interest" description="Disordered" evidence="3">
    <location>
        <begin position="1"/>
        <end position="51"/>
    </location>
</feature>
<protein>
    <submittedName>
        <fullName evidence="6">Rho GTPase-activating protein</fullName>
    </submittedName>
</protein>